<comment type="similarity">
    <text evidence="2">Belongs to the multi antimicrobial extrusion (MATE) (TC 2.A.66.1) family.</text>
</comment>
<evidence type="ECO:0000256" key="4">
    <source>
        <dbReference type="ARBA" id="ARBA00022448"/>
    </source>
</evidence>
<dbReference type="GO" id="GO:0015297">
    <property type="term" value="F:antiporter activity"/>
    <property type="evidence" value="ECO:0007669"/>
    <property type="project" value="InterPro"/>
</dbReference>
<feature type="transmembrane region" description="Helical" evidence="6">
    <location>
        <begin position="12"/>
        <end position="34"/>
    </location>
</feature>
<evidence type="ECO:0000256" key="3">
    <source>
        <dbReference type="ARBA" id="ARBA00020268"/>
    </source>
</evidence>
<keyword evidence="6" id="KW-0812">Transmembrane</keyword>
<keyword evidence="6" id="KW-0472">Membrane</keyword>
<gene>
    <name evidence="7" type="ORF">OJ930_10255</name>
</gene>
<accession>A0AAW5TL50</accession>
<evidence type="ECO:0000256" key="5">
    <source>
        <dbReference type="ARBA" id="ARBA00031636"/>
    </source>
</evidence>
<evidence type="ECO:0000313" key="7">
    <source>
        <dbReference type="EMBL" id="MCW1073368.1"/>
    </source>
</evidence>
<dbReference type="EMBL" id="JAPAIK010000146">
    <property type="protein sequence ID" value="MCW1073368.1"/>
    <property type="molecule type" value="Genomic_DNA"/>
</dbReference>
<comment type="caution">
    <text evidence="7">The sequence shown here is derived from an EMBL/GenBank/DDBJ whole genome shotgun (WGS) entry which is preliminary data.</text>
</comment>
<dbReference type="AlphaFoldDB" id="A0AAW5TL50"/>
<dbReference type="Proteomes" id="UP001208853">
    <property type="component" value="Unassembled WGS sequence"/>
</dbReference>
<feature type="non-terminal residue" evidence="7">
    <location>
        <position position="93"/>
    </location>
</feature>
<protein>
    <recommendedName>
        <fullName evidence="3">Probable multidrug resistance protein NorM</fullName>
    </recommendedName>
    <alternativeName>
        <fullName evidence="5">Multidrug-efflux transporter</fullName>
    </alternativeName>
</protein>
<dbReference type="PANTHER" id="PTHR43298:SF2">
    <property type="entry name" value="FMN_FAD EXPORTER YEEO-RELATED"/>
    <property type="match status" value="1"/>
</dbReference>
<name>A0AAW5TL50_STRAP</name>
<proteinExistence type="inferred from homology"/>
<dbReference type="Pfam" id="PF01554">
    <property type="entry name" value="MatE"/>
    <property type="match status" value="1"/>
</dbReference>
<dbReference type="InterPro" id="IPR002528">
    <property type="entry name" value="MATE_fam"/>
</dbReference>
<evidence type="ECO:0000256" key="1">
    <source>
        <dbReference type="ARBA" id="ARBA00003408"/>
    </source>
</evidence>
<comment type="function">
    <text evidence="1">Multidrug efflux pump.</text>
</comment>
<evidence type="ECO:0000256" key="6">
    <source>
        <dbReference type="SAM" id="Phobius"/>
    </source>
</evidence>
<dbReference type="GO" id="GO:0042910">
    <property type="term" value="F:xenobiotic transmembrane transporter activity"/>
    <property type="evidence" value="ECO:0007669"/>
    <property type="project" value="InterPro"/>
</dbReference>
<reference evidence="7" key="1">
    <citation type="submission" date="2022-10" db="EMBL/GenBank/DDBJ databases">
        <title>Comparative genomic study of S. anginosus.</title>
        <authorList>
            <person name="Prasad A."/>
            <person name="Ene A."/>
            <person name="Jablonska S."/>
            <person name="Du J."/>
            <person name="Wolfe A.J."/>
            <person name="Putonti C."/>
        </authorList>
    </citation>
    <scope>NUCLEOTIDE SEQUENCE</scope>
    <source>
        <strain evidence="7">UMB6888</strain>
    </source>
</reference>
<evidence type="ECO:0000256" key="2">
    <source>
        <dbReference type="ARBA" id="ARBA00010199"/>
    </source>
</evidence>
<dbReference type="RefSeq" id="WP_264344879.1">
    <property type="nucleotide sequence ID" value="NZ_JAPAIK010000146.1"/>
</dbReference>
<sequence>MYQARNLKERMTLFISIFLPILIYQLANFSASFVDTTMTGQYHTLHLAGVSMATSLWSPFFTFLTGIVSALVPIIGHHLGQKQEEKIASDFYQ</sequence>
<keyword evidence="4" id="KW-0813">Transport</keyword>
<evidence type="ECO:0000313" key="8">
    <source>
        <dbReference type="Proteomes" id="UP001208853"/>
    </source>
</evidence>
<dbReference type="InterPro" id="IPR050222">
    <property type="entry name" value="MATE_MdtK"/>
</dbReference>
<organism evidence="7 8">
    <name type="scientific">Streptococcus anginosus</name>
    <dbReference type="NCBI Taxonomy" id="1328"/>
    <lineage>
        <taxon>Bacteria</taxon>
        <taxon>Bacillati</taxon>
        <taxon>Bacillota</taxon>
        <taxon>Bacilli</taxon>
        <taxon>Lactobacillales</taxon>
        <taxon>Streptococcaceae</taxon>
        <taxon>Streptococcus</taxon>
        <taxon>Streptococcus anginosus group</taxon>
    </lineage>
</organism>
<dbReference type="GO" id="GO:0005886">
    <property type="term" value="C:plasma membrane"/>
    <property type="evidence" value="ECO:0007669"/>
    <property type="project" value="TreeGrafter"/>
</dbReference>
<keyword evidence="6" id="KW-1133">Transmembrane helix</keyword>
<dbReference type="PANTHER" id="PTHR43298">
    <property type="entry name" value="MULTIDRUG RESISTANCE PROTEIN NORM-RELATED"/>
    <property type="match status" value="1"/>
</dbReference>
<feature type="transmembrane region" description="Helical" evidence="6">
    <location>
        <begin position="54"/>
        <end position="76"/>
    </location>
</feature>